<dbReference type="EMBL" id="BARV01000116">
    <property type="protein sequence ID" value="GAH93656.1"/>
    <property type="molecule type" value="Genomic_DNA"/>
</dbReference>
<gene>
    <name evidence="1" type="ORF">S06H3_00617</name>
</gene>
<organism evidence="1">
    <name type="scientific">marine sediment metagenome</name>
    <dbReference type="NCBI Taxonomy" id="412755"/>
    <lineage>
        <taxon>unclassified sequences</taxon>
        <taxon>metagenomes</taxon>
        <taxon>ecological metagenomes</taxon>
    </lineage>
</organism>
<protein>
    <submittedName>
        <fullName evidence="1">Uncharacterized protein</fullName>
    </submittedName>
</protein>
<sequence>MLVWPSQINKSHSIDVKDMKRVVREVGRGGFKYTDSEDAGLVALVRAKIKALYEKYFVKVVPSVTLQPGIRARASIHLEPGVVVFPGVRSE</sequence>
<dbReference type="AlphaFoldDB" id="X1JG21"/>
<name>X1JG21_9ZZZZ</name>
<accession>X1JG21</accession>
<reference evidence="1" key="1">
    <citation type="journal article" date="2014" name="Front. Microbiol.">
        <title>High frequency of phylogenetically diverse reductive dehalogenase-homologous genes in deep subseafloor sedimentary metagenomes.</title>
        <authorList>
            <person name="Kawai M."/>
            <person name="Futagami T."/>
            <person name="Toyoda A."/>
            <person name="Takaki Y."/>
            <person name="Nishi S."/>
            <person name="Hori S."/>
            <person name="Arai W."/>
            <person name="Tsubouchi T."/>
            <person name="Morono Y."/>
            <person name="Uchiyama I."/>
            <person name="Ito T."/>
            <person name="Fujiyama A."/>
            <person name="Inagaki F."/>
            <person name="Takami H."/>
        </authorList>
    </citation>
    <scope>NUCLEOTIDE SEQUENCE</scope>
    <source>
        <strain evidence="1">Expedition CK06-06</strain>
    </source>
</reference>
<proteinExistence type="predicted"/>
<evidence type="ECO:0000313" key="1">
    <source>
        <dbReference type="EMBL" id="GAH93656.1"/>
    </source>
</evidence>
<comment type="caution">
    <text evidence="1">The sequence shown here is derived from an EMBL/GenBank/DDBJ whole genome shotgun (WGS) entry which is preliminary data.</text>
</comment>